<comment type="caution">
    <text evidence="6">The sequence shown here is derived from an EMBL/GenBank/DDBJ whole genome shotgun (WGS) entry which is preliminary data.</text>
</comment>
<dbReference type="PANTHER" id="PTHR30537">
    <property type="entry name" value="HTH-TYPE TRANSCRIPTIONAL REGULATOR"/>
    <property type="match status" value="1"/>
</dbReference>
<dbReference type="Gene3D" id="3.40.190.290">
    <property type="match status" value="1"/>
</dbReference>
<dbReference type="Gene3D" id="1.10.10.10">
    <property type="entry name" value="Winged helix-like DNA-binding domain superfamily/Winged helix DNA-binding domain"/>
    <property type="match status" value="1"/>
</dbReference>
<dbReference type="RefSeq" id="WP_123770850.1">
    <property type="nucleotide sequence ID" value="NZ_RKQN01000003.1"/>
</dbReference>
<organism evidence="6 7">
    <name type="scientific">Vulcaniibacterium tengchongense</name>
    <dbReference type="NCBI Taxonomy" id="1273429"/>
    <lineage>
        <taxon>Bacteria</taxon>
        <taxon>Pseudomonadati</taxon>
        <taxon>Pseudomonadota</taxon>
        <taxon>Gammaproteobacteria</taxon>
        <taxon>Lysobacterales</taxon>
        <taxon>Lysobacteraceae</taxon>
        <taxon>Vulcaniibacterium</taxon>
    </lineage>
</organism>
<evidence type="ECO:0000256" key="3">
    <source>
        <dbReference type="ARBA" id="ARBA00023125"/>
    </source>
</evidence>
<dbReference type="Pfam" id="PF00126">
    <property type="entry name" value="HTH_1"/>
    <property type="match status" value="1"/>
</dbReference>
<gene>
    <name evidence="6" type="ORF">EDC50_2540</name>
</gene>
<evidence type="ECO:0000313" key="7">
    <source>
        <dbReference type="Proteomes" id="UP000269708"/>
    </source>
</evidence>
<evidence type="ECO:0000256" key="2">
    <source>
        <dbReference type="ARBA" id="ARBA00023015"/>
    </source>
</evidence>
<evidence type="ECO:0000256" key="1">
    <source>
        <dbReference type="ARBA" id="ARBA00009437"/>
    </source>
</evidence>
<dbReference type="GO" id="GO:0003677">
    <property type="term" value="F:DNA binding"/>
    <property type="evidence" value="ECO:0007669"/>
    <property type="project" value="UniProtKB-KW"/>
</dbReference>
<dbReference type="InterPro" id="IPR058163">
    <property type="entry name" value="LysR-type_TF_proteobact-type"/>
</dbReference>
<dbReference type="AlphaFoldDB" id="A0A3N4VW34"/>
<dbReference type="PROSITE" id="PS50931">
    <property type="entry name" value="HTH_LYSR"/>
    <property type="match status" value="1"/>
</dbReference>
<dbReference type="InterPro" id="IPR036388">
    <property type="entry name" value="WH-like_DNA-bd_sf"/>
</dbReference>
<proteinExistence type="inferred from homology"/>
<evidence type="ECO:0000256" key="4">
    <source>
        <dbReference type="ARBA" id="ARBA00023163"/>
    </source>
</evidence>
<keyword evidence="3" id="KW-0238">DNA-binding</keyword>
<dbReference type="InterPro" id="IPR005119">
    <property type="entry name" value="LysR_subst-bd"/>
</dbReference>
<keyword evidence="4" id="KW-0804">Transcription</keyword>
<dbReference type="InterPro" id="IPR000847">
    <property type="entry name" value="LysR_HTH_N"/>
</dbReference>
<dbReference type="InterPro" id="IPR036390">
    <property type="entry name" value="WH_DNA-bd_sf"/>
</dbReference>
<keyword evidence="7" id="KW-1185">Reference proteome</keyword>
<dbReference type="FunFam" id="1.10.10.10:FF:000001">
    <property type="entry name" value="LysR family transcriptional regulator"/>
    <property type="match status" value="1"/>
</dbReference>
<evidence type="ECO:0000259" key="5">
    <source>
        <dbReference type="PROSITE" id="PS50931"/>
    </source>
</evidence>
<dbReference type="PANTHER" id="PTHR30537:SF5">
    <property type="entry name" value="HTH-TYPE TRANSCRIPTIONAL ACTIVATOR TTDR-RELATED"/>
    <property type="match status" value="1"/>
</dbReference>
<dbReference type="EMBL" id="RKQN01000003">
    <property type="protein sequence ID" value="RPE77274.1"/>
    <property type="molecule type" value="Genomic_DNA"/>
</dbReference>
<feature type="domain" description="HTH lysR-type" evidence="5">
    <location>
        <begin position="1"/>
        <end position="59"/>
    </location>
</feature>
<dbReference type="Proteomes" id="UP000269708">
    <property type="component" value="Unassembled WGS sequence"/>
</dbReference>
<accession>A0A3N4VW34</accession>
<dbReference type="Pfam" id="PF03466">
    <property type="entry name" value="LysR_substrate"/>
    <property type="match status" value="1"/>
</dbReference>
<reference evidence="6 7" key="1">
    <citation type="submission" date="2018-11" db="EMBL/GenBank/DDBJ databases">
        <title>Genomic Encyclopedia of Type Strains, Phase IV (KMG-IV): sequencing the most valuable type-strain genomes for metagenomic binning, comparative biology and taxonomic classification.</title>
        <authorList>
            <person name="Goeker M."/>
        </authorList>
    </citation>
    <scope>NUCLEOTIDE SEQUENCE [LARGE SCALE GENOMIC DNA]</scope>
    <source>
        <strain evidence="6 7">DSM 25623</strain>
    </source>
</reference>
<evidence type="ECO:0000313" key="6">
    <source>
        <dbReference type="EMBL" id="RPE77274.1"/>
    </source>
</evidence>
<name>A0A3N4VW34_9GAMM</name>
<protein>
    <submittedName>
        <fullName evidence="6">LysR family transcriptional regulator</fullName>
    </submittedName>
</protein>
<keyword evidence="2" id="KW-0805">Transcription regulation</keyword>
<dbReference type="GO" id="GO:0003700">
    <property type="term" value="F:DNA-binding transcription factor activity"/>
    <property type="evidence" value="ECO:0007669"/>
    <property type="project" value="InterPro"/>
</dbReference>
<dbReference type="SUPFAM" id="SSF53850">
    <property type="entry name" value="Periplasmic binding protein-like II"/>
    <property type="match status" value="1"/>
</dbReference>
<dbReference type="SUPFAM" id="SSF46785">
    <property type="entry name" value="Winged helix' DNA-binding domain"/>
    <property type="match status" value="1"/>
</dbReference>
<dbReference type="OrthoDB" id="9810065at2"/>
<sequence>MDRFRAMQVFRSVAEARGFSAAAGRLGTTHSSVSRTVRQLETELGTRLVNRNTRRLTLTGAGERFYHACVEILDRFDGAMRSVAEEHRQPSGLLRVSVPLVVGTLELEGWLPGFLARYPDVRLELSCDDRFVEMGGSRFDVALRISEGIPDLPLVARRLAASERVLVASPSYVSRQGLPRSVAELAQHRMLRYRDDAGYEPPDGAGRGRTQAEPGLQVDTIAALHAAALAGIGIAAFTAKTVAGDIAGGRLLRVLPEHAFGVRHYYALYPHARHPPLKVRAFVEHMAEYYRAAP</sequence>
<dbReference type="CDD" id="cd08422">
    <property type="entry name" value="PBP2_CrgA_like"/>
    <property type="match status" value="1"/>
</dbReference>
<comment type="similarity">
    <text evidence="1">Belongs to the LysR transcriptional regulatory family.</text>
</comment>